<protein>
    <recommendedName>
        <fullName evidence="5">Reverse transcriptase RNase H-like domain-containing protein</fullName>
    </recommendedName>
</protein>
<reference evidence="4" key="1">
    <citation type="submission" date="2011-08" db="EMBL/GenBank/DDBJ databases">
        <title>The draft genome of Latimeria chalumnae.</title>
        <authorList>
            <person name="Di Palma F."/>
            <person name="Alfoldi J."/>
            <person name="Johnson J."/>
            <person name="Berlin A."/>
            <person name="Gnerre S."/>
            <person name="Jaffe D."/>
            <person name="MacCallum I."/>
            <person name="Young S."/>
            <person name="Walker B.J."/>
            <person name="Lander E."/>
            <person name="Lindblad-Toh K."/>
        </authorList>
    </citation>
    <scope>NUCLEOTIDE SEQUENCE [LARGE SCALE GENOMIC DNA]</scope>
    <source>
        <strain evidence="4">Wild caught</strain>
    </source>
</reference>
<dbReference type="Pfam" id="PF17919">
    <property type="entry name" value="RT_RNaseH_2"/>
    <property type="match status" value="1"/>
</dbReference>
<evidence type="ECO:0000259" key="2">
    <source>
        <dbReference type="Pfam" id="PF17921"/>
    </source>
</evidence>
<dbReference type="Pfam" id="PF17921">
    <property type="entry name" value="Integrase_H2C2"/>
    <property type="match status" value="1"/>
</dbReference>
<dbReference type="HOGENOM" id="CLU_000384_33_2_1"/>
<dbReference type="CDD" id="cd09274">
    <property type="entry name" value="RNase_HI_RT_Ty3"/>
    <property type="match status" value="1"/>
</dbReference>
<reference evidence="3" key="3">
    <citation type="submission" date="2025-09" db="UniProtKB">
        <authorList>
            <consortium name="Ensembl"/>
        </authorList>
    </citation>
    <scope>IDENTIFICATION</scope>
</reference>
<dbReference type="InterPro" id="IPR041577">
    <property type="entry name" value="RT_RNaseH_2"/>
</dbReference>
<dbReference type="SUPFAM" id="SSF56672">
    <property type="entry name" value="DNA/RNA polymerases"/>
    <property type="match status" value="1"/>
</dbReference>
<reference evidence="3" key="2">
    <citation type="submission" date="2025-08" db="UniProtKB">
        <authorList>
            <consortium name="Ensembl"/>
        </authorList>
    </citation>
    <scope>IDENTIFICATION</scope>
</reference>
<dbReference type="AlphaFoldDB" id="H2ZRV8"/>
<dbReference type="OMA" id="RECRNAK"/>
<dbReference type="EMBL" id="AFYH01289801">
    <property type="status" value="NOT_ANNOTATED_CDS"/>
    <property type="molecule type" value="Genomic_DNA"/>
</dbReference>
<evidence type="ECO:0000313" key="4">
    <source>
        <dbReference type="Proteomes" id="UP000008672"/>
    </source>
</evidence>
<accession>H2ZRV8</accession>
<keyword evidence="4" id="KW-1185">Reference proteome</keyword>
<dbReference type="STRING" id="7897.ENSLACP00000000129"/>
<proteinExistence type="predicted"/>
<dbReference type="Gene3D" id="1.10.340.70">
    <property type="match status" value="1"/>
</dbReference>
<dbReference type="GeneTree" id="ENSGT00940000167762"/>
<sequence length="260" mass="29417">ASFVWDEHCSTAFQQLKESLTSTPVLTLSDFRKPFTVHTDASDTGLGAVLMQQDAKGHETVIADASRTLHPTERSSSTTERECLAVIWAIEHFRPYVEGMPFTIVMDHHALQWLISQPDPSGCLAWWSLHLQELDFNIFHKSGKHNLAPDALSRNPTQKVEEATTVLPNLNPRNQGLVVLDDKNQLIPLQKQQSVDTLNSVSLIGYYIIEMKGLTRKLTQYRAYAPQSLQGTLLRYYHDHPLSGHLGIAKTLKRLQHRVF</sequence>
<evidence type="ECO:0000313" key="3">
    <source>
        <dbReference type="Ensembl" id="ENSLACP00000000129.1"/>
    </source>
</evidence>
<dbReference type="InParanoid" id="H2ZRV8"/>
<feature type="domain" description="Reverse transcriptase/retrotransposon-derived protein RNase H-like" evidence="1">
    <location>
        <begin position="5"/>
        <end position="104"/>
    </location>
</feature>
<feature type="domain" description="Integrase zinc-binding" evidence="2">
    <location>
        <begin position="226"/>
        <end position="260"/>
    </location>
</feature>
<dbReference type="eggNOG" id="KOG0017">
    <property type="taxonomic scope" value="Eukaryota"/>
</dbReference>
<name>H2ZRV8_LATCH</name>
<evidence type="ECO:0000259" key="1">
    <source>
        <dbReference type="Pfam" id="PF17919"/>
    </source>
</evidence>
<dbReference type="Proteomes" id="UP000008672">
    <property type="component" value="Unassembled WGS sequence"/>
</dbReference>
<dbReference type="FunFam" id="3.10.20.370:FF:000001">
    <property type="entry name" value="Retrovirus-related Pol polyprotein from transposon 17.6-like protein"/>
    <property type="match status" value="1"/>
</dbReference>
<dbReference type="PANTHER" id="PTHR34072">
    <property type="entry name" value="ENZYMATIC POLYPROTEIN-RELATED"/>
    <property type="match status" value="1"/>
</dbReference>
<dbReference type="Ensembl" id="ENSLACT00000000130.1">
    <property type="protein sequence ID" value="ENSLACP00000000129.1"/>
    <property type="gene ID" value="ENSLACG00000000114.1"/>
</dbReference>
<evidence type="ECO:0008006" key="5">
    <source>
        <dbReference type="Google" id="ProtNLM"/>
    </source>
</evidence>
<dbReference type="Gene3D" id="3.10.20.370">
    <property type="match status" value="1"/>
</dbReference>
<dbReference type="InterPro" id="IPR043502">
    <property type="entry name" value="DNA/RNA_pol_sf"/>
</dbReference>
<organism evidence="3 4">
    <name type="scientific">Latimeria chalumnae</name>
    <name type="common">Coelacanth</name>
    <dbReference type="NCBI Taxonomy" id="7897"/>
    <lineage>
        <taxon>Eukaryota</taxon>
        <taxon>Metazoa</taxon>
        <taxon>Chordata</taxon>
        <taxon>Craniata</taxon>
        <taxon>Vertebrata</taxon>
        <taxon>Euteleostomi</taxon>
        <taxon>Coelacanthiformes</taxon>
        <taxon>Coelacanthidae</taxon>
        <taxon>Latimeria</taxon>
    </lineage>
</organism>
<dbReference type="InterPro" id="IPR041588">
    <property type="entry name" value="Integrase_H2C2"/>
</dbReference>